<dbReference type="PANTHER" id="PTHR33116:SF75">
    <property type="entry name" value="RIBONUCLEASE H PROTEIN"/>
    <property type="match status" value="1"/>
</dbReference>
<keyword evidence="2" id="KW-1185">Reference proteome</keyword>
<reference evidence="1" key="2">
    <citation type="journal article" date="2023" name="Plants (Basel)">
        <title>Annotation of the Turnera subulata (Passifloraceae) Draft Genome Reveals the S-Locus Evolved after the Divergence of Turneroideae from Passifloroideae in a Stepwise Manner.</title>
        <authorList>
            <person name="Henning P.M."/>
            <person name="Roalson E.H."/>
            <person name="Mir W."/>
            <person name="McCubbin A.G."/>
            <person name="Shore J.S."/>
        </authorList>
    </citation>
    <scope>NUCLEOTIDE SEQUENCE</scope>
    <source>
        <strain evidence="1">F60SS</strain>
    </source>
</reference>
<name>A0A9Q0JJW9_9ROSI</name>
<dbReference type="OrthoDB" id="1088926at2759"/>
<evidence type="ECO:0000313" key="2">
    <source>
        <dbReference type="Proteomes" id="UP001141552"/>
    </source>
</evidence>
<gene>
    <name evidence="1" type="ORF">Tsubulata_044099</name>
</gene>
<dbReference type="PANTHER" id="PTHR33116">
    <property type="entry name" value="REVERSE TRANSCRIPTASE ZINC-BINDING DOMAIN-CONTAINING PROTEIN-RELATED-RELATED"/>
    <property type="match status" value="1"/>
</dbReference>
<dbReference type="Proteomes" id="UP001141552">
    <property type="component" value="Unassembled WGS sequence"/>
</dbReference>
<dbReference type="AlphaFoldDB" id="A0A9Q0JJW9"/>
<evidence type="ECO:0000313" key="1">
    <source>
        <dbReference type="EMBL" id="KAJ4843752.1"/>
    </source>
</evidence>
<sequence>MFKLPAAVRKRLVRIQREFLWGGTVQRKRINLVAWDKVLTPKIHGGLGVEDLSLKNRCLLYKWFWRYSMEEEHLWRQLIYAKYGLHTQAMSPSFNLAKASPLWRHVVRSGEGIGPGTGSLQSGMTLQLGRGDRASFWIDPWSTLGCLRVCFPRLFRVSSFPHATIAEVKLAGYLLLSVPTGWVRSLYRWEEEICGQLLELLEVVVLDPARPDTWSWVHDGHGQFSVRGVLPDVESLCPFCESLAEDVAHLFLLCPRIVQIWQRMCRWWGVCWVSPGSMESWIPYWLGLAGFCVMEQAWMTLGSSMLWSIWALGWFKILHPCFPYSTGATLSSSEPFKSWSSGNSVTIAYSK</sequence>
<reference evidence="1" key="1">
    <citation type="submission" date="2022-02" db="EMBL/GenBank/DDBJ databases">
        <authorList>
            <person name="Henning P.M."/>
            <person name="McCubbin A.G."/>
            <person name="Shore J.S."/>
        </authorList>
    </citation>
    <scope>NUCLEOTIDE SEQUENCE</scope>
    <source>
        <strain evidence="1">F60SS</strain>
        <tissue evidence="1">Leaves</tissue>
    </source>
</reference>
<comment type="caution">
    <text evidence="1">The sequence shown here is derived from an EMBL/GenBank/DDBJ whole genome shotgun (WGS) entry which is preliminary data.</text>
</comment>
<organism evidence="1 2">
    <name type="scientific">Turnera subulata</name>
    <dbReference type="NCBI Taxonomy" id="218843"/>
    <lineage>
        <taxon>Eukaryota</taxon>
        <taxon>Viridiplantae</taxon>
        <taxon>Streptophyta</taxon>
        <taxon>Embryophyta</taxon>
        <taxon>Tracheophyta</taxon>
        <taxon>Spermatophyta</taxon>
        <taxon>Magnoliopsida</taxon>
        <taxon>eudicotyledons</taxon>
        <taxon>Gunneridae</taxon>
        <taxon>Pentapetalae</taxon>
        <taxon>rosids</taxon>
        <taxon>fabids</taxon>
        <taxon>Malpighiales</taxon>
        <taxon>Passifloraceae</taxon>
        <taxon>Turnera</taxon>
    </lineage>
</organism>
<protein>
    <recommendedName>
        <fullName evidence="3">Reverse transcriptase zinc-binding domain-containing protein</fullName>
    </recommendedName>
</protein>
<proteinExistence type="predicted"/>
<evidence type="ECO:0008006" key="3">
    <source>
        <dbReference type="Google" id="ProtNLM"/>
    </source>
</evidence>
<accession>A0A9Q0JJW9</accession>
<dbReference type="EMBL" id="JAKUCV010002153">
    <property type="protein sequence ID" value="KAJ4843752.1"/>
    <property type="molecule type" value="Genomic_DNA"/>
</dbReference>